<evidence type="ECO:0000313" key="3">
    <source>
        <dbReference type="Proteomes" id="UP000595140"/>
    </source>
</evidence>
<evidence type="ECO:0000313" key="2">
    <source>
        <dbReference type="EMBL" id="VFQ99163.1"/>
    </source>
</evidence>
<dbReference type="PANTHER" id="PTHR34461:SF2">
    <property type="entry name" value="EXPRESSED PROTEIN"/>
    <property type="match status" value="1"/>
</dbReference>
<dbReference type="AlphaFoldDB" id="A0A484NE34"/>
<accession>A0A484NE34</accession>
<dbReference type="PANTHER" id="PTHR34461">
    <property type="entry name" value="EXPRESSED PROTEIN"/>
    <property type="match status" value="1"/>
</dbReference>
<feature type="region of interest" description="Disordered" evidence="1">
    <location>
        <begin position="47"/>
        <end position="69"/>
    </location>
</feature>
<protein>
    <submittedName>
        <fullName evidence="2">Uncharacterized protein</fullName>
    </submittedName>
</protein>
<gene>
    <name evidence="2" type="ORF">CCAM_LOCUS40939</name>
</gene>
<evidence type="ECO:0000256" key="1">
    <source>
        <dbReference type="SAM" id="MobiDB-lite"/>
    </source>
</evidence>
<dbReference type="OrthoDB" id="775914at2759"/>
<organism evidence="2 3">
    <name type="scientific">Cuscuta campestris</name>
    <dbReference type="NCBI Taxonomy" id="132261"/>
    <lineage>
        <taxon>Eukaryota</taxon>
        <taxon>Viridiplantae</taxon>
        <taxon>Streptophyta</taxon>
        <taxon>Embryophyta</taxon>
        <taxon>Tracheophyta</taxon>
        <taxon>Spermatophyta</taxon>
        <taxon>Magnoliopsida</taxon>
        <taxon>eudicotyledons</taxon>
        <taxon>Gunneridae</taxon>
        <taxon>Pentapetalae</taxon>
        <taxon>asterids</taxon>
        <taxon>lamiids</taxon>
        <taxon>Solanales</taxon>
        <taxon>Convolvulaceae</taxon>
        <taxon>Cuscuteae</taxon>
        <taxon>Cuscuta</taxon>
        <taxon>Cuscuta subgen. Grammica</taxon>
        <taxon>Cuscuta sect. Cleistogrammica</taxon>
    </lineage>
</organism>
<sequence>MELRKSSNSHFIQTIKKGLVVKTCNVNSRRKPALIFRNMEEIQAAKDHSTLSSPEKFVESDDQSSLPPVADRTLRETDSVNNNEIISYSTDGESDSDDCILVDMTLKQIKERCRSKKRKLLSLFYTDPAREVFNCEEVEDEDLNIPLSAFKIKLSNKSSKAKRGRPDWKTSPCSETSISVKSEHILDSDFNMELNEESASTLANVKEEVVEEEFSIVQNTNSAPSFPIETPILLDEAHDLQFSVNQHVDSFNDCPSIKCDEEWRISSEVLENIEVQESMPIVFGEEQQCCTLNDVSTKDNLRSVEVDNSTDDHQADDIHMPEDEVQEEICSSQETGFASGDFKINSSYDDDLTSAADGTASSLTLIPECSFVETGNTCLNPLSVQGESLTPEENSSLDMIKEIKGPTIETRPLHQNSSLPQQPPQRFPSFRTAISPSSQERLCLEMKSVNLFDELENDIKPLIGQEDNSGCTTYENSKLSSQGCQQKVIIRREQITRKLKRNCRKGFPHKANSDGPLFSRSLPQLSTGSTSIDSCSNSAVAFSQRQMHDFEFLAMKLLDELKSMQGVVEENLLFKAYRSSCCKNDVDKVKNRINNTKKVEETARKWMSMMARDCTRFCKLMGMQKSSQDHSTSAESTAQRDRKITFADEAGGMLCTVNYFAYDDIPSSPQRLPCEDEKQVFGQCKELEKLDSDL</sequence>
<proteinExistence type="predicted"/>
<keyword evidence="3" id="KW-1185">Reference proteome</keyword>
<reference evidence="2 3" key="1">
    <citation type="submission" date="2018-04" db="EMBL/GenBank/DDBJ databases">
        <authorList>
            <person name="Vogel A."/>
        </authorList>
    </citation>
    <scope>NUCLEOTIDE SEQUENCE [LARGE SCALE GENOMIC DNA]</scope>
</reference>
<dbReference type="EMBL" id="OOIL02006641">
    <property type="protein sequence ID" value="VFQ99163.1"/>
    <property type="molecule type" value="Genomic_DNA"/>
</dbReference>
<name>A0A484NE34_9ASTE</name>
<dbReference type="Proteomes" id="UP000595140">
    <property type="component" value="Unassembled WGS sequence"/>
</dbReference>